<dbReference type="InterPro" id="IPR017896">
    <property type="entry name" value="4Fe4S_Fe-S-bd"/>
</dbReference>
<dbReference type="EMBL" id="OJIN01000008">
    <property type="protein sequence ID" value="SPD71822.1"/>
    <property type="molecule type" value="Genomic_DNA"/>
</dbReference>
<dbReference type="GO" id="GO:0005886">
    <property type="term" value="C:plasma membrane"/>
    <property type="evidence" value="ECO:0007669"/>
    <property type="project" value="TreeGrafter"/>
</dbReference>
<dbReference type="GO" id="GO:0051912">
    <property type="term" value="F:CoB--CoM heterodisulfide reductase activity"/>
    <property type="evidence" value="ECO:0007669"/>
    <property type="project" value="UniProtKB-EC"/>
</dbReference>
<evidence type="ECO:0000256" key="4">
    <source>
        <dbReference type="ARBA" id="ARBA00023004"/>
    </source>
</evidence>
<dbReference type="Gene3D" id="1.10.1060.10">
    <property type="entry name" value="Alpha-helical ferredoxin"/>
    <property type="match status" value="1"/>
</dbReference>
<sequence>MLRPVLPGSSKNPITVSDITPDFAAEVKRRSGTSPCLCWHCRCCTNGCPFYQAMDIGPNDVIRLVQLGLKDRALRCSAIWVCVGCHTCSSECPMAIDISAIMDTLRQMALEEGIEVVEPDILRFHEEVLKSLKRYGRAHKLEIMLRYKVRKRDWLSDIDVGLKMLAKRKLDLMPSKIKKIGELKKIFVKEDI</sequence>
<dbReference type="EC" id="1.8.98.1" evidence="7"/>
<dbReference type="SUPFAM" id="SSF46548">
    <property type="entry name" value="alpha-helical ferredoxin"/>
    <property type="match status" value="1"/>
</dbReference>
<feature type="domain" description="4Fe-4S ferredoxin-type" evidence="6">
    <location>
        <begin position="82"/>
        <end position="101"/>
    </location>
</feature>
<accession>A0A445MQX6</accession>
<evidence type="ECO:0000313" key="7">
    <source>
        <dbReference type="EMBL" id="SPD71822.1"/>
    </source>
</evidence>
<dbReference type="PANTHER" id="PTHR43255">
    <property type="entry name" value="IRON-SULFUR-BINDING OXIDOREDUCTASE FADF-RELATED-RELATED"/>
    <property type="match status" value="1"/>
</dbReference>
<evidence type="ECO:0000259" key="6">
    <source>
        <dbReference type="PROSITE" id="PS51379"/>
    </source>
</evidence>
<dbReference type="InterPro" id="IPR051460">
    <property type="entry name" value="HdrC_iron-sulfur_subunit"/>
</dbReference>
<organism evidence="7">
    <name type="scientific">uncultured Desulfobacterium sp</name>
    <dbReference type="NCBI Taxonomy" id="201089"/>
    <lineage>
        <taxon>Bacteria</taxon>
        <taxon>Pseudomonadati</taxon>
        <taxon>Thermodesulfobacteriota</taxon>
        <taxon>Desulfobacteria</taxon>
        <taxon>Desulfobacterales</taxon>
        <taxon>Desulfobacteriaceae</taxon>
        <taxon>Desulfobacterium</taxon>
        <taxon>environmental samples</taxon>
    </lineage>
</organism>
<proteinExistence type="predicted"/>
<dbReference type="GO" id="GO:0051539">
    <property type="term" value="F:4 iron, 4 sulfur cluster binding"/>
    <property type="evidence" value="ECO:0007669"/>
    <property type="project" value="UniProtKB-KW"/>
</dbReference>
<evidence type="ECO:0000256" key="1">
    <source>
        <dbReference type="ARBA" id="ARBA00022485"/>
    </source>
</evidence>
<reference evidence="7" key="1">
    <citation type="submission" date="2018-01" db="EMBL/GenBank/DDBJ databases">
        <authorList>
            <person name="Regsiter A."/>
            <person name="William W."/>
        </authorList>
    </citation>
    <scope>NUCLEOTIDE SEQUENCE</scope>
    <source>
        <strain evidence="7">TRIP AH-1</strain>
    </source>
</reference>
<evidence type="ECO:0000256" key="5">
    <source>
        <dbReference type="ARBA" id="ARBA00023014"/>
    </source>
</evidence>
<keyword evidence="4" id="KW-0408">Iron</keyword>
<dbReference type="AlphaFoldDB" id="A0A445MQX6"/>
<name>A0A445MQX6_9BACT</name>
<dbReference type="PROSITE" id="PS00198">
    <property type="entry name" value="4FE4S_FER_1"/>
    <property type="match status" value="1"/>
</dbReference>
<keyword evidence="5" id="KW-0411">Iron-sulfur</keyword>
<dbReference type="InterPro" id="IPR017900">
    <property type="entry name" value="4Fe4S_Fe_S_CS"/>
</dbReference>
<dbReference type="PROSITE" id="PS51379">
    <property type="entry name" value="4FE4S_FER_2"/>
    <property type="match status" value="2"/>
</dbReference>
<evidence type="ECO:0000256" key="3">
    <source>
        <dbReference type="ARBA" id="ARBA00023002"/>
    </source>
</evidence>
<dbReference type="GO" id="GO:0046872">
    <property type="term" value="F:metal ion binding"/>
    <property type="evidence" value="ECO:0007669"/>
    <property type="project" value="UniProtKB-KW"/>
</dbReference>
<evidence type="ECO:0000256" key="2">
    <source>
        <dbReference type="ARBA" id="ARBA00022723"/>
    </source>
</evidence>
<keyword evidence="2" id="KW-0479">Metal-binding</keyword>
<protein>
    <submittedName>
        <fullName evidence="7">Putative heterodisulfide reductase, C subunit, HdrC</fullName>
        <ecNumber evidence="7">1.8.98.1</ecNumber>
    </submittedName>
</protein>
<dbReference type="PANTHER" id="PTHR43255:SF1">
    <property type="entry name" value="IRON-SULFUR-BINDING OXIDOREDUCTASE FADF-RELATED"/>
    <property type="match status" value="1"/>
</dbReference>
<keyword evidence="1" id="KW-0004">4Fe-4S</keyword>
<gene>
    <name evidence="7" type="ORF">PITCH_A1050022</name>
</gene>
<dbReference type="InterPro" id="IPR009051">
    <property type="entry name" value="Helical_ferredxn"/>
</dbReference>
<keyword evidence="3 7" id="KW-0560">Oxidoreductase</keyword>
<feature type="domain" description="4Fe-4S ferredoxin-type" evidence="6">
    <location>
        <begin position="29"/>
        <end position="59"/>
    </location>
</feature>
<dbReference type="Pfam" id="PF13534">
    <property type="entry name" value="Fer4_17"/>
    <property type="match status" value="1"/>
</dbReference>